<dbReference type="PANTHER" id="PTHR33375:SF1">
    <property type="entry name" value="CHROMOSOME-PARTITIONING PROTEIN PARB-RELATED"/>
    <property type="match status" value="1"/>
</dbReference>
<evidence type="ECO:0000256" key="1">
    <source>
        <dbReference type="ARBA" id="ARBA00006295"/>
    </source>
</evidence>
<dbReference type="RefSeq" id="WP_323732793.1">
    <property type="nucleotide sequence ID" value="NZ_CP110820.1"/>
</dbReference>
<evidence type="ECO:0000256" key="5">
    <source>
        <dbReference type="ARBA" id="ARBA00025472"/>
    </source>
</evidence>
<dbReference type="NCBIfam" id="TIGR00180">
    <property type="entry name" value="parB_part"/>
    <property type="match status" value="1"/>
</dbReference>
<feature type="domain" description="HTH cro/C1-type" evidence="6">
    <location>
        <begin position="156"/>
        <end position="182"/>
    </location>
</feature>
<keyword evidence="8" id="KW-1185">Reference proteome</keyword>
<dbReference type="CDD" id="cd00093">
    <property type="entry name" value="HTH_XRE"/>
    <property type="match status" value="1"/>
</dbReference>
<dbReference type="InterPro" id="IPR036086">
    <property type="entry name" value="ParB/Sulfiredoxin_sf"/>
</dbReference>
<evidence type="ECO:0000256" key="3">
    <source>
        <dbReference type="ARBA" id="ARBA00022829"/>
    </source>
</evidence>
<keyword evidence="4" id="KW-0238">DNA-binding</keyword>
<dbReference type="InterPro" id="IPR057240">
    <property type="entry name" value="ParB_dimer_C"/>
</dbReference>
<evidence type="ECO:0000313" key="7">
    <source>
        <dbReference type="EMBL" id="WPX97194.1"/>
    </source>
</evidence>
<evidence type="ECO:0000256" key="2">
    <source>
        <dbReference type="ARBA" id="ARBA00022372"/>
    </source>
</evidence>
<comment type="function">
    <text evidence="5">Involved in chromosome partition. Localize to both poles of the predivisional cell following completion of DNA replication. Binds to the DNA origin of replication.</text>
</comment>
<dbReference type="Pfam" id="PF23552">
    <property type="entry name" value="ParB_C"/>
    <property type="match status" value="1"/>
</dbReference>
<accession>A0ABZ0UM28</accession>
<reference evidence="7 8" key="1">
    <citation type="submission" date="2022-11" db="EMBL/GenBank/DDBJ databases">
        <title>Host association and intracellularity evolved multiple times independently in the Rickettsiales.</title>
        <authorList>
            <person name="Castelli M."/>
            <person name="Nardi T."/>
            <person name="Gammuto L."/>
            <person name="Bellinzona G."/>
            <person name="Sabaneyeva E."/>
            <person name="Potekhin A."/>
            <person name="Serra V."/>
            <person name="Petroni G."/>
            <person name="Sassera D."/>
        </authorList>
    </citation>
    <scope>NUCLEOTIDE SEQUENCE [LARGE SCALE GENOMIC DNA]</scope>
    <source>
        <strain evidence="7 8">NDG2</strain>
    </source>
</reference>
<dbReference type="InterPro" id="IPR041468">
    <property type="entry name" value="HTH_ParB/Spo0J"/>
</dbReference>
<dbReference type="Gene3D" id="3.90.1530.30">
    <property type="match status" value="1"/>
</dbReference>
<dbReference type="PANTHER" id="PTHR33375">
    <property type="entry name" value="CHROMOSOME-PARTITIONING PROTEIN PARB-RELATED"/>
    <property type="match status" value="1"/>
</dbReference>
<evidence type="ECO:0000256" key="4">
    <source>
        <dbReference type="ARBA" id="ARBA00023125"/>
    </source>
</evidence>
<name>A0ABZ0UM28_9RICK</name>
<proteinExistence type="inferred from homology"/>
<sequence>MEFYDEHLFATVNYMTKHEFKALGKGLASLIPNKSSITSSSATNFIQEGFEVELDRIVRNENQPRKSFRDEDISELAESIKTHGVLQPILVNAMDTGNYQIIAGERRWRASKLAGLKTMPVIIKNFTDKENIEISLIENIQREDLSPLEEADVYEKLIEDHGYTQEKLAEKIGKSRSYIANLVRLLKLPERFKELLAKDKLSAGHARLLINCKSPDDLVKSIQENNLSVREAEKIVNSKRPLKTIDDYKGLKDPDLIRLEKKIEQKIKLKTKITIREKDGSITINFNTMDEFDYLIAVLCEDVQLKF</sequence>
<dbReference type="Pfam" id="PF17762">
    <property type="entry name" value="HTH_ParB"/>
    <property type="match status" value="1"/>
</dbReference>
<dbReference type="InterPro" id="IPR004437">
    <property type="entry name" value="ParB/RepB/Spo0J"/>
</dbReference>
<dbReference type="CDD" id="cd16393">
    <property type="entry name" value="SPO0J_N"/>
    <property type="match status" value="1"/>
</dbReference>
<organism evidence="7 8">
    <name type="scientific">Candidatus Bandiella euplotis</name>
    <dbReference type="NCBI Taxonomy" id="1664265"/>
    <lineage>
        <taxon>Bacteria</taxon>
        <taxon>Pseudomonadati</taxon>
        <taxon>Pseudomonadota</taxon>
        <taxon>Alphaproteobacteria</taxon>
        <taxon>Rickettsiales</taxon>
        <taxon>Candidatus Midichloriaceae</taxon>
        <taxon>Candidatus Bandiella</taxon>
    </lineage>
</organism>
<gene>
    <name evidence="7" type="ORF">Bandiella_01338</name>
</gene>
<dbReference type="Gene3D" id="1.10.10.2830">
    <property type="match status" value="1"/>
</dbReference>
<evidence type="ECO:0000259" key="6">
    <source>
        <dbReference type="PROSITE" id="PS50943"/>
    </source>
</evidence>
<keyword evidence="3" id="KW-0159">Chromosome partition</keyword>
<dbReference type="SMART" id="SM00470">
    <property type="entry name" value="ParB"/>
    <property type="match status" value="1"/>
</dbReference>
<dbReference type="EMBL" id="CP110820">
    <property type="protein sequence ID" value="WPX97194.1"/>
    <property type="molecule type" value="Genomic_DNA"/>
</dbReference>
<dbReference type="SUPFAM" id="SSF110849">
    <property type="entry name" value="ParB/Sulfiredoxin"/>
    <property type="match status" value="1"/>
</dbReference>
<dbReference type="InterPro" id="IPR003115">
    <property type="entry name" value="ParB_N"/>
</dbReference>
<dbReference type="PROSITE" id="PS50943">
    <property type="entry name" value="HTH_CROC1"/>
    <property type="match status" value="1"/>
</dbReference>
<evidence type="ECO:0000313" key="8">
    <source>
        <dbReference type="Proteomes" id="UP001327219"/>
    </source>
</evidence>
<dbReference type="InterPro" id="IPR050336">
    <property type="entry name" value="Chromosome_partition/occlusion"/>
</dbReference>
<dbReference type="Pfam" id="PF02195">
    <property type="entry name" value="ParB_N"/>
    <property type="match status" value="1"/>
</dbReference>
<protein>
    <recommendedName>
        <fullName evidence="2">Probable chromosome-partitioning protein ParB</fullName>
    </recommendedName>
</protein>
<dbReference type="InterPro" id="IPR001387">
    <property type="entry name" value="Cro/C1-type_HTH"/>
</dbReference>
<dbReference type="Proteomes" id="UP001327219">
    <property type="component" value="Chromosome"/>
</dbReference>
<comment type="similarity">
    <text evidence="1">Belongs to the ParB family.</text>
</comment>